<protein>
    <recommendedName>
        <fullName evidence="2">Response regulatory domain-containing protein</fullName>
    </recommendedName>
</protein>
<evidence type="ECO:0000313" key="3">
    <source>
        <dbReference type="EMBL" id="PHQ28748.1"/>
    </source>
</evidence>
<proteinExistence type="predicted"/>
<organism evidence="3 4">
    <name type="scientific">Leeuwenhoekiella nanhaiensis</name>
    <dbReference type="NCBI Taxonomy" id="1655491"/>
    <lineage>
        <taxon>Bacteria</taxon>
        <taxon>Pseudomonadati</taxon>
        <taxon>Bacteroidota</taxon>
        <taxon>Flavobacteriia</taxon>
        <taxon>Flavobacteriales</taxon>
        <taxon>Flavobacteriaceae</taxon>
        <taxon>Leeuwenhoekiella</taxon>
    </lineage>
</organism>
<dbReference type="PANTHER" id="PTHR43228">
    <property type="entry name" value="TWO-COMPONENT RESPONSE REGULATOR"/>
    <property type="match status" value="1"/>
</dbReference>
<dbReference type="Pfam" id="PF00072">
    <property type="entry name" value="Response_reg"/>
    <property type="match status" value="1"/>
</dbReference>
<keyword evidence="1" id="KW-0597">Phosphoprotein</keyword>
<dbReference type="SMART" id="SM00448">
    <property type="entry name" value="REC"/>
    <property type="match status" value="1"/>
</dbReference>
<dbReference type="PANTHER" id="PTHR43228:SF1">
    <property type="entry name" value="TWO-COMPONENT RESPONSE REGULATOR ARR22"/>
    <property type="match status" value="1"/>
</dbReference>
<dbReference type="Proteomes" id="UP000229433">
    <property type="component" value="Unassembled WGS sequence"/>
</dbReference>
<sequence length="201" mass="22766">MFIIDKMEQVNLRVLLVEDNAADVTLIKREISKADPEAEVTVCKNLNEFRMEVASKTPDIILSDYKLPTCSGLEILEEAQEIAPSITFLFVTGAINDEELAADTILSGASGFILKKNISNLHKRLEPYFNAITNNGHLMHPVRKKILESKRLVKDIEVFLENFSKENMSHREGMLKIQEDLKRLKTGYDFRPLKDADNSAS</sequence>
<dbReference type="InterPro" id="IPR052048">
    <property type="entry name" value="ST_Response_Regulator"/>
</dbReference>
<evidence type="ECO:0000259" key="2">
    <source>
        <dbReference type="PROSITE" id="PS50110"/>
    </source>
</evidence>
<keyword evidence="4" id="KW-1185">Reference proteome</keyword>
<dbReference type="InterPro" id="IPR001789">
    <property type="entry name" value="Sig_transdc_resp-reg_receiver"/>
</dbReference>
<evidence type="ECO:0000256" key="1">
    <source>
        <dbReference type="PROSITE-ProRule" id="PRU00169"/>
    </source>
</evidence>
<dbReference type="InterPro" id="IPR011006">
    <property type="entry name" value="CheY-like_superfamily"/>
</dbReference>
<accession>A0A2G1VPP8</accession>
<comment type="caution">
    <text evidence="3">The sequence shown here is derived from an EMBL/GenBank/DDBJ whole genome shotgun (WGS) entry which is preliminary data.</text>
</comment>
<feature type="modified residue" description="4-aspartylphosphate" evidence="1">
    <location>
        <position position="64"/>
    </location>
</feature>
<evidence type="ECO:0000313" key="4">
    <source>
        <dbReference type="Proteomes" id="UP000229433"/>
    </source>
</evidence>
<dbReference type="Gene3D" id="3.40.50.2300">
    <property type="match status" value="1"/>
</dbReference>
<dbReference type="CDD" id="cd00156">
    <property type="entry name" value="REC"/>
    <property type="match status" value="1"/>
</dbReference>
<dbReference type="SUPFAM" id="SSF52172">
    <property type="entry name" value="CheY-like"/>
    <property type="match status" value="1"/>
</dbReference>
<feature type="domain" description="Response regulatory" evidence="2">
    <location>
        <begin position="13"/>
        <end position="130"/>
    </location>
</feature>
<dbReference type="AlphaFoldDB" id="A0A2G1VPP8"/>
<name>A0A2G1VPP8_9FLAO</name>
<gene>
    <name evidence="3" type="ORF">CJ305_13085</name>
</gene>
<reference evidence="3 4" key="1">
    <citation type="submission" date="2017-08" db="EMBL/GenBank/DDBJ databases">
        <title>The whole genome shortgun sequences of strain Leeuwenhoekiella nanhaiensis G18 from the South China Sea.</title>
        <authorList>
            <person name="Liu Q."/>
        </authorList>
    </citation>
    <scope>NUCLEOTIDE SEQUENCE [LARGE SCALE GENOMIC DNA]</scope>
    <source>
        <strain evidence="3 4">G18</strain>
    </source>
</reference>
<dbReference type="PROSITE" id="PS50110">
    <property type="entry name" value="RESPONSE_REGULATORY"/>
    <property type="match status" value="1"/>
</dbReference>
<dbReference type="EMBL" id="NQXA01000011">
    <property type="protein sequence ID" value="PHQ28748.1"/>
    <property type="molecule type" value="Genomic_DNA"/>
</dbReference>
<dbReference type="GO" id="GO:0000160">
    <property type="term" value="P:phosphorelay signal transduction system"/>
    <property type="evidence" value="ECO:0007669"/>
    <property type="project" value="InterPro"/>
</dbReference>